<evidence type="ECO:0000313" key="3">
    <source>
        <dbReference type="EMBL" id="TEB36970.1"/>
    </source>
</evidence>
<feature type="region of interest" description="Disordered" evidence="1">
    <location>
        <begin position="1"/>
        <end position="96"/>
    </location>
</feature>
<sequence>MPSNHHRSHSQRSTPPFAPVIAPIPLPSEDNTGSGTPVPAGARRRLPAIDYHPDIPSPLSQATTSPEEPQMRSSDLSPTPTGEDFQESGQGEADTEECRRLAQRTKCPSTKEQRVVTRLLERGPKILFVSLNKEDADEFYNAVPAGQKDRVDVYPVGDHRSLVKWANTVQEYDLRWYPVENTPQTFQQDISASSTHPAEEPNEVLGDAQNKALSKSSHGRSCSANNIEASADSMGESRLQALPASDLLGQPRVEPLPEHSDAQHLSDEHDTLDPLPADDRQARDRNLNPRNAVSASIPSVTSAPLHASDTTGCVVTNSRVSVGVFVLSTTSAVLGGVLAWVVLAFGLSDIVIDIRFFLVPVKLCLAWLLLVVVGRMFRLARGLGAASRYFKPTLQIVGSYLIGCLLRILELGLEMMIWWLNLLRATALVTCVALVAQSNPKSGQRQITDDYSSSHEA</sequence>
<evidence type="ECO:0000256" key="2">
    <source>
        <dbReference type="SAM" id="Phobius"/>
    </source>
</evidence>
<organism evidence="3 4">
    <name type="scientific">Coprinellus micaceus</name>
    <name type="common">Glistening ink-cap mushroom</name>
    <name type="synonym">Coprinus micaceus</name>
    <dbReference type="NCBI Taxonomy" id="71717"/>
    <lineage>
        <taxon>Eukaryota</taxon>
        <taxon>Fungi</taxon>
        <taxon>Dikarya</taxon>
        <taxon>Basidiomycota</taxon>
        <taxon>Agaricomycotina</taxon>
        <taxon>Agaricomycetes</taxon>
        <taxon>Agaricomycetidae</taxon>
        <taxon>Agaricales</taxon>
        <taxon>Agaricineae</taxon>
        <taxon>Psathyrellaceae</taxon>
        <taxon>Coprinellus</taxon>
    </lineage>
</organism>
<dbReference type="EMBL" id="QPFP01000005">
    <property type="protein sequence ID" value="TEB36970.1"/>
    <property type="molecule type" value="Genomic_DNA"/>
</dbReference>
<accession>A0A4Y7TS10</accession>
<comment type="caution">
    <text evidence="3">The sequence shown here is derived from an EMBL/GenBank/DDBJ whole genome shotgun (WGS) entry which is preliminary data.</text>
</comment>
<name>A0A4Y7TS10_COPMI</name>
<keyword evidence="4" id="KW-1185">Reference proteome</keyword>
<feature type="region of interest" description="Disordered" evidence="1">
    <location>
        <begin position="249"/>
        <end position="295"/>
    </location>
</feature>
<feature type="transmembrane region" description="Helical" evidence="2">
    <location>
        <begin position="354"/>
        <end position="377"/>
    </location>
</feature>
<reference evidence="3 4" key="1">
    <citation type="journal article" date="2019" name="Nat. Ecol. Evol.">
        <title>Megaphylogeny resolves global patterns of mushroom evolution.</title>
        <authorList>
            <person name="Varga T."/>
            <person name="Krizsan K."/>
            <person name="Foldi C."/>
            <person name="Dima B."/>
            <person name="Sanchez-Garcia M."/>
            <person name="Sanchez-Ramirez S."/>
            <person name="Szollosi G.J."/>
            <person name="Szarkandi J.G."/>
            <person name="Papp V."/>
            <person name="Albert L."/>
            <person name="Andreopoulos W."/>
            <person name="Angelini C."/>
            <person name="Antonin V."/>
            <person name="Barry K.W."/>
            <person name="Bougher N.L."/>
            <person name="Buchanan P."/>
            <person name="Buyck B."/>
            <person name="Bense V."/>
            <person name="Catcheside P."/>
            <person name="Chovatia M."/>
            <person name="Cooper J."/>
            <person name="Damon W."/>
            <person name="Desjardin D."/>
            <person name="Finy P."/>
            <person name="Geml J."/>
            <person name="Haridas S."/>
            <person name="Hughes K."/>
            <person name="Justo A."/>
            <person name="Karasinski D."/>
            <person name="Kautmanova I."/>
            <person name="Kiss B."/>
            <person name="Kocsube S."/>
            <person name="Kotiranta H."/>
            <person name="LaButti K.M."/>
            <person name="Lechner B.E."/>
            <person name="Liimatainen K."/>
            <person name="Lipzen A."/>
            <person name="Lukacs Z."/>
            <person name="Mihaltcheva S."/>
            <person name="Morgado L.N."/>
            <person name="Niskanen T."/>
            <person name="Noordeloos M.E."/>
            <person name="Ohm R.A."/>
            <person name="Ortiz-Santana B."/>
            <person name="Ovrebo C."/>
            <person name="Racz N."/>
            <person name="Riley R."/>
            <person name="Savchenko A."/>
            <person name="Shiryaev A."/>
            <person name="Soop K."/>
            <person name="Spirin V."/>
            <person name="Szebenyi C."/>
            <person name="Tomsovsky M."/>
            <person name="Tulloss R.E."/>
            <person name="Uehling J."/>
            <person name="Grigoriev I.V."/>
            <person name="Vagvolgyi C."/>
            <person name="Papp T."/>
            <person name="Martin F.M."/>
            <person name="Miettinen O."/>
            <person name="Hibbett D.S."/>
            <person name="Nagy L.G."/>
        </authorList>
    </citation>
    <scope>NUCLEOTIDE SEQUENCE [LARGE SCALE GENOMIC DNA]</scope>
    <source>
        <strain evidence="3 4">FP101781</strain>
    </source>
</reference>
<gene>
    <name evidence="3" type="ORF">FA13DRAFT_1706143</name>
</gene>
<keyword evidence="2" id="KW-0812">Transmembrane</keyword>
<keyword evidence="2" id="KW-0472">Membrane</keyword>
<feature type="compositionally biased region" description="Basic residues" evidence="1">
    <location>
        <begin position="1"/>
        <end position="10"/>
    </location>
</feature>
<proteinExistence type="predicted"/>
<dbReference type="Proteomes" id="UP000298030">
    <property type="component" value="Unassembled WGS sequence"/>
</dbReference>
<keyword evidence="2" id="KW-1133">Transmembrane helix</keyword>
<feature type="compositionally biased region" description="Pro residues" evidence="1">
    <location>
        <begin position="16"/>
        <end position="26"/>
    </location>
</feature>
<evidence type="ECO:0000256" key="1">
    <source>
        <dbReference type="SAM" id="MobiDB-lite"/>
    </source>
</evidence>
<dbReference type="OrthoDB" id="3131442at2759"/>
<feature type="transmembrane region" description="Helical" evidence="2">
    <location>
        <begin position="324"/>
        <end position="348"/>
    </location>
</feature>
<feature type="transmembrane region" description="Helical" evidence="2">
    <location>
        <begin position="389"/>
        <end position="409"/>
    </location>
</feature>
<protein>
    <submittedName>
        <fullName evidence="3">Uncharacterized protein</fullName>
    </submittedName>
</protein>
<feature type="compositionally biased region" description="Basic and acidic residues" evidence="1">
    <location>
        <begin position="255"/>
        <end position="287"/>
    </location>
</feature>
<evidence type="ECO:0000313" key="4">
    <source>
        <dbReference type="Proteomes" id="UP000298030"/>
    </source>
</evidence>
<dbReference type="AlphaFoldDB" id="A0A4Y7TS10"/>
<feature type="compositionally biased region" description="Polar residues" evidence="1">
    <location>
        <begin position="58"/>
        <end position="80"/>
    </location>
</feature>